<dbReference type="EMBL" id="LANV01000001">
    <property type="protein sequence ID" value="KJV63575.1"/>
    <property type="molecule type" value="Genomic_DNA"/>
</dbReference>
<evidence type="ECO:0000259" key="1">
    <source>
        <dbReference type="Pfam" id="PF01617"/>
    </source>
</evidence>
<protein>
    <submittedName>
        <fullName evidence="2">Surface antigen family protein</fullName>
    </submittedName>
</protein>
<evidence type="ECO:0000313" key="3">
    <source>
        <dbReference type="Proteomes" id="UP000033441"/>
    </source>
</evidence>
<organism evidence="2 3">
    <name type="scientific">Anaplasma phagocytophilum str. ApMUC09</name>
    <dbReference type="NCBI Taxonomy" id="1359152"/>
    <lineage>
        <taxon>Bacteria</taxon>
        <taxon>Pseudomonadati</taxon>
        <taxon>Pseudomonadota</taxon>
        <taxon>Alphaproteobacteria</taxon>
        <taxon>Rickettsiales</taxon>
        <taxon>Anaplasmataceae</taxon>
        <taxon>Anaplasma</taxon>
        <taxon>phagocytophilum group</taxon>
    </lineage>
</organism>
<dbReference type="AlphaFoldDB" id="A0A0F3N6A3"/>
<comment type="caution">
    <text evidence="2">The sequence shown here is derived from an EMBL/GenBank/DDBJ whole genome shotgun (WGS) entry which is preliminary data.</text>
</comment>
<sequence>MMSMAIVMAGNDVRAHDDVSALDTGGAGYFYVGLDYSPAFSKIRDFSIRESNGETKAVYPYLKDGKSVKLESNKFDWNTPDPRIGFKDNMLVAMEGSVGYGIGGARVELEIGYERFKTKGIRDSGSKEDEADTVYLLAKELAYDVVTGQTDKLTAALAKTSGKDIVQFAKAVGVSHPNIDSKVCSGDHAKEGASNSPTKFGIEPDNGANTTAQCSGLNKKGAGKFSGFVTGVGLVNEKNWPRGRYYGTTGGAGIKDGAPNSNAEAVAKDLIQELTPEEKTIVAGLLAKTIEGGEVVEIRAVSSTSVMDNSSGHT</sequence>
<name>A0A0F3N6A3_ANAPH</name>
<reference evidence="2 3" key="1">
    <citation type="submission" date="2015-02" db="EMBL/GenBank/DDBJ databases">
        <title>Genome Sequencing of Rickettsiales.</title>
        <authorList>
            <person name="Daugherty S.C."/>
            <person name="Su Q."/>
            <person name="Abolude K."/>
            <person name="Beier-Sexton M."/>
            <person name="Carlyon J.A."/>
            <person name="Carter R."/>
            <person name="Day N.P."/>
            <person name="Dumler S.J."/>
            <person name="Dyachenko V."/>
            <person name="Godinez A."/>
            <person name="Kurtti T.J."/>
            <person name="Lichay M."/>
            <person name="Mullins K.E."/>
            <person name="Ott S."/>
            <person name="Pappas-Brown V."/>
            <person name="Paris D.H."/>
            <person name="Patel P."/>
            <person name="Richards A.L."/>
            <person name="Sadzewicz L."/>
            <person name="Sears K."/>
            <person name="Seidman D."/>
            <person name="Sengamalay N."/>
            <person name="Stenos J."/>
            <person name="Tallon L.J."/>
            <person name="Vincent G."/>
            <person name="Fraser C.M."/>
            <person name="Munderloh U."/>
            <person name="Dunning-Hotopp J.C."/>
        </authorList>
    </citation>
    <scope>NUCLEOTIDE SEQUENCE [LARGE SCALE GENOMIC DNA]</scope>
    <source>
        <strain evidence="2 3">ApMUC09</strain>
    </source>
</reference>
<feature type="domain" description="Msp4/OMP-like" evidence="1">
    <location>
        <begin position="27"/>
        <end position="143"/>
    </location>
</feature>
<proteinExistence type="predicted"/>
<dbReference type="InterPro" id="IPR002566">
    <property type="entry name" value="Msp4_OMP-like"/>
</dbReference>
<accession>A0A0F3N6A3</accession>
<dbReference type="Proteomes" id="UP000033441">
    <property type="component" value="Unassembled WGS sequence"/>
</dbReference>
<dbReference type="Pfam" id="PF01617">
    <property type="entry name" value="Surface_Ag_2"/>
    <property type="match status" value="1"/>
</dbReference>
<dbReference type="PATRIC" id="fig|1359152.3.peg.1038"/>
<evidence type="ECO:0000313" key="2">
    <source>
        <dbReference type="EMBL" id="KJV63575.1"/>
    </source>
</evidence>
<gene>
    <name evidence="2" type="ORF">APHMUC_0989</name>
</gene>